<feature type="compositionally biased region" description="Polar residues" evidence="1">
    <location>
        <begin position="8"/>
        <end position="17"/>
    </location>
</feature>
<feature type="region of interest" description="Disordered" evidence="1">
    <location>
        <begin position="1"/>
        <end position="74"/>
    </location>
</feature>
<feature type="compositionally biased region" description="Acidic residues" evidence="1">
    <location>
        <begin position="301"/>
        <end position="312"/>
    </location>
</feature>
<feature type="region of interest" description="Disordered" evidence="1">
    <location>
        <begin position="276"/>
        <end position="319"/>
    </location>
</feature>
<dbReference type="PANTHER" id="PTHR37848:SF1">
    <property type="entry name" value="SUN DOMAIN-CONTAINING PROTEIN"/>
    <property type="match status" value="1"/>
</dbReference>
<comment type="caution">
    <text evidence="2">The sequence shown here is derived from an EMBL/GenBank/DDBJ whole genome shotgun (WGS) entry which is preliminary data.</text>
</comment>
<evidence type="ECO:0000256" key="1">
    <source>
        <dbReference type="SAM" id="MobiDB-lite"/>
    </source>
</evidence>
<protein>
    <submittedName>
        <fullName evidence="2">Uncharacterized protein</fullName>
    </submittedName>
</protein>
<organism evidence="2 3">
    <name type="scientific">Papiliotrema laurentii</name>
    <name type="common">Cryptococcus laurentii</name>
    <dbReference type="NCBI Taxonomy" id="5418"/>
    <lineage>
        <taxon>Eukaryota</taxon>
        <taxon>Fungi</taxon>
        <taxon>Dikarya</taxon>
        <taxon>Basidiomycota</taxon>
        <taxon>Agaricomycotina</taxon>
        <taxon>Tremellomycetes</taxon>
        <taxon>Tremellales</taxon>
        <taxon>Rhynchogastremaceae</taxon>
        <taxon>Papiliotrema</taxon>
    </lineage>
</organism>
<proteinExistence type="predicted"/>
<sequence>MVFDKASDSTASPTLSPTLDAPPSYDAITSPPPEASSSTQQDSFSLSSTPHQPPKDTLHLFSGPPNPEPLLGRLDTPLDVLNSIETTTKWGWITSHDYRLQNPTTLYDFIRQQSLNVPHFVVKCSGVHFEVPERDEVVQDRDGPRQRKKGQAERIVDFEFTIDLTSILSHTDNFANVHLSTVADDVATDRGTHAKTFSSAYAPAPPHSGPAFLQHPGLRNVLGEASRGYASIDDSTLPGRAASRSETRQMKEWETWRDARGLPPWARMQDWKEFIDRKGKSTSSAPSGPGAREEGRVALLGDDEAGDAGDEEREVRGRESEVSHEAKLKAWCEAFCADQGWLKEFRVPFGVWGWDLDGLTAAIKGAITSTGYNSNHISVTFETSTKGLVVLTPNLLSRALNKTWVYVLLWITLIGPLIWLWQRLSPTGGATYTVARTTYGLKFYPPLPSTFPGETIASAQDRLGGMYKIHRELPKPTQLAPGPKGIHYLLGRKEGEWFREWEERIRMGVRMRYRGELVGGGEEEAGTGLDGY</sequence>
<evidence type="ECO:0000313" key="2">
    <source>
        <dbReference type="EMBL" id="KAK1922393.1"/>
    </source>
</evidence>
<evidence type="ECO:0000313" key="3">
    <source>
        <dbReference type="Proteomes" id="UP001182556"/>
    </source>
</evidence>
<dbReference type="AlphaFoldDB" id="A0AAD9FPA6"/>
<name>A0AAD9FPA6_PAPLA</name>
<feature type="compositionally biased region" description="Low complexity" evidence="1">
    <location>
        <begin position="36"/>
        <end position="49"/>
    </location>
</feature>
<dbReference type="EMBL" id="JAODAN010000008">
    <property type="protein sequence ID" value="KAK1922393.1"/>
    <property type="molecule type" value="Genomic_DNA"/>
</dbReference>
<dbReference type="Proteomes" id="UP001182556">
    <property type="component" value="Unassembled WGS sequence"/>
</dbReference>
<keyword evidence="3" id="KW-1185">Reference proteome</keyword>
<accession>A0AAD9FPA6</accession>
<dbReference type="PANTHER" id="PTHR37848">
    <property type="entry name" value="EXPRESSED PROTEIN"/>
    <property type="match status" value="1"/>
</dbReference>
<reference evidence="2" key="1">
    <citation type="submission" date="2023-02" db="EMBL/GenBank/DDBJ databases">
        <title>Identification and recombinant expression of a fungal hydrolase from Papiliotrema laurentii that hydrolyzes apple cutin and clears colloidal polyester polyurethane.</title>
        <authorList>
            <consortium name="DOE Joint Genome Institute"/>
            <person name="Roman V.A."/>
            <person name="Bojanowski C."/>
            <person name="Crable B.R."/>
            <person name="Wagner D.N."/>
            <person name="Hung C.S."/>
            <person name="Nadeau L.J."/>
            <person name="Schratz L."/>
            <person name="Haridas S."/>
            <person name="Pangilinan J."/>
            <person name="Lipzen A."/>
            <person name="Na H."/>
            <person name="Yan M."/>
            <person name="Ng V."/>
            <person name="Grigoriev I.V."/>
            <person name="Spatafora J.W."/>
            <person name="Barlow D."/>
            <person name="Biffinger J."/>
            <person name="Kelley-Loughnane N."/>
            <person name="Varaljay V.A."/>
            <person name="Crookes-Goodson W.J."/>
        </authorList>
    </citation>
    <scope>NUCLEOTIDE SEQUENCE</scope>
    <source>
        <strain evidence="2">5307AH</strain>
    </source>
</reference>
<gene>
    <name evidence="2" type="ORF">DB88DRAFT_494906</name>
</gene>